<evidence type="ECO:0000313" key="2">
    <source>
        <dbReference type="Proteomes" id="UP000460718"/>
    </source>
</evidence>
<proteinExistence type="predicted"/>
<accession>A0A6A3LQX1</accession>
<name>A0A6A3LQX1_9STRA</name>
<dbReference type="AlphaFoldDB" id="A0A6A3LQX1"/>
<comment type="caution">
    <text evidence="1">The sequence shown here is derived from an EMBL/GenBank/DDBJ whole genome shotgun (WGS) entry which is preliminary data.</text>
</comment>
<dbReference type="EMBL" id="QXFW01000173">
    <property type="protein sequence ID" value="KAE9021961.1"/>
    <property type="molecule type" value="Genomic_DNA"/>
</dbReference>
<sequence>MGGGPASADVVRSSCFVTFPEQTRAEPVPVDAWYLFAAGLTFLRRLARDRVGDEMRIALLLQEPGDEAGERRYVSVSSNAVLQRALQETFDCPDKALVLHVIDVEKVRGQKRIHVRPEVNPNVSPEPVETMGLVFPTLSVDGLVTPTAVEVPAAQVTRESLYEQMNRSMFNYRKDDSVRWGGASLEKPKKTLSQGVFFVEERDYTRRSAKKGEEHKEKRKQRAGAPLAVEAVGDLLPAAKQVDDCNNAEQQQEQVGESDIPVATVVEADATQIPSDYVMLELQTGAGLPAVPTNASSTYFISSRWAEQADEMSASMRLERPPMPRVTPVHTASRVGGIRANANLEDSFVILERHEL</sequence>
<organism evidence="1 2">
    <name type="scientific">Phytophthora fragariae</name>
    <dbReference type="NCBI Taxonomy" id="53985"/>
    <lineage>
        <taxon>Eukaryota</taxon>
        <taxon>Sar</taxon>
        <taxon>Stramenopiles</taxon>
        <taxon>Oomycota</taxon>
        <taxon>Peronosporomycetes</taxon>
        <taxon>Peronosporales</taxon>
        <taxon>Peronosporaceae</taxon>
        <taxon>Phytophthora</taxon>
    </lineage>
</organism>
<dbReference type="Proteomes" id="UP000460718">
    <property type="component" value="Unassembled WGS sequence"/>
</dbReference>
<protein>
    <submittedName>
        <fullName evidence="1">Uncharacterized protein</fullName>
    </submittedName>
</protein>
<evidence type="ECO:0000313" key="1">
    <source>
        <dbReference type="EMBL" id="KAE9021961.1"/>
    </source>
</evidence>
<gene>
    <name evidence="1" type="ORF">PF011_g4689</name>
</gene>
<reference evidence="1 2" key="1">
    <citation type="submission" date="2018-09" db="EMBL/GenBank/DDBJ databases">
        <title>Genomic investigation of the strawberry pathogen Phytophthora fragariae indicates pathogenicity is determined by transcriptional variation in three key races.</title>
        <authorList>
            <person name="Adams T.M."/>
            <person name="Armitage A.D."/>
            <person name="Sobczyk M.K."/>
            <person name="Bates H.J."/>
            <person name="Dunwell J.M."/>
            <person name="Nellist C.F."/>
            <person name="Harrison R.J."/>
        </authorList>
    </citation>
    <scope>NUCLEOTIDE SEQUENCE [LARGE SCALE GENOMIC DNA]</scope>
    <source>
        <strain evidence="1 2">SCRP245</strain>
    </source>
</reference>